<dbReference type="InterPro" id="IPR029057">
    <property type="entry name" value="PRTase-like"/>
</dbReference>
<protein>
    <recommendedName>
        <fullName evidence="2">Phosphoribosyltransferase domain-containing protein</fullName>
    </recommendedName>
</protein>
<accession>A0A382X4J2</accession>
<dbReference type="Gene3D" id="3.40.50.2020">
    <property type="match status" value="1"/>
</dbReference>
<proteinExistence type="predicted"/>
<gene>
    <name evidence="1" type="ORF">METZ01_LOCUS418717</name>
</gene>
<feature type="non-terminal residue" evidence="1">
    <location>
        <position position="54"/>
    </location>
</feature>
<name>A0A382X4J2_9ZZZZ</name>
<sequence>MPEDKRIHVMGEADLRSEVARMAREIVEQIEGTDELVLMGVHRRGTHIAGMLQD</sequence>
<evidence type="ECO:0000313" key="1">
    <source>
        <dbReference type="EMBL" id="SVD65863.1"/>
    </source>
</evidence>
<evidence type="ECO:0008006" key="2">
    <source>
        <dbReference type="Google" id="ProtNLM"/>
    </source>
</evidence>
<reference evidence="1" key="1">
    <citation type="submission" date="2018-05" db="EMBL/GenBank/DDBJ databases">
        <authorList>
            <person name="Lanie J.A."/>
            <person name="Ng W.-L."/>
            <person name="Kazmierczak K.M."/>
            <person name="Andrzejewski T.M."/>
            <person name="Davidsen T.M."/>
            <person name="Wayne K.J."/>
            <person name="Tettelin H."/>
            <person name="Glass J.I."/>
            <person name="Rusch D."/>
            <person name="Podicherti R."/>
            <person name="Tsui H.-C.T."/>
            <person name="Winkler M.E."/>
        </authorList>
    </citation>
    <scope>NUCLEOTIDE SEQUENCE</scope>
</reference>
<dbReference type="AlphaFoldDB" id="A0A382X4J2"/>
<organism evidence="1">
    <name type="scientific">marine metagenome</name>
    <dbReference type="NCBI Taxonomy" id="408172"/>
    <lineage>
        <taxon>unclassified sequences</taxon>
        <taxon>metagenomes</taxon>
        <taxon>ecological metagenomes</taxon>
    </lineage>
</organism>
<dbReference type="EMBL" id="UINC01164818">
    <property type="protein sequence ID" value="SVD65863.1"/>
    <property type="molecule type" value="Genomic_DNA"/>
</dbReference>